<proteinExistence type="predicted"/>
<dbReference type="HOGENOM" id="CLU_1335670_0_0_11"/>
<name>C0E0S4_9CORY</name>
<comment type="caution">
    <text evidence="2">The sequence shown here is derived from an EMBL/GenBank/DDBJ whole genome shotgun (WGS) entry which is preliminary data.</text>
</comment>
<keyword evidence="1" id="KW-1133">Transmembrane helix</keyword>
<feature type="transmembrane region" description="Helical" evidence="1">
    <location>
        <begin position="21"/>
        <end position="39"/>
    </location>
</feature>
<keyword evidence="1" id="KW-0812">Transmembrane</keyword>
<keyword evidence="1" id="KW-0472">Membrane</keyword>
<feature type="transmembrane region" description="Helical" evidence="1">
    <location>
        <begin position="161"/>
        <end position="180"/>
    </location>
</feature>
<sequence length="205" mass="22117">MTFRKEHQIYEQNKGAAAMSATGLLVYLCGFFAGAYLVFQGARMMGNPEKLWSALNNFGTLTPAKTMRTAAFFPPALIAAGLLLASNTAILFSGILSIAILLAFTRIIIKTPADNLVFGTPAKNSTNPDAAEQQKNSIVAVNILVMVMAFITYFGDFQMKLWEYIPLGIGVVFVIAIFSYRLTTLKKAHTTTLPTPAQPLASAAA</sequence>
<accession>C0E0S4</accession>
<reference evidence="2 3" key="1">
    <citation type="submission" date="2009-01" db="EMBL/GenBank/DDBJ databases">
        <authorList>
            <person name="Fulton L."/>
            <person name="Clifton S."/>
            <person name="Chinwalla A.T."/>
            <person name="Mitreva M."/>
            <person name="Sodergren E."/>
            <person name="Weinstock G."/>
            <person name="Clifton S."/>
            <person name="Dooling D.J."/>
            <person name="Fulton B."/>
            <person name="Minx P."/>
            <person name="Pepin K.H."/>
            <person name="Johnson M."/>
            <person name="Bhonagiri V."/>
            <person name="Nash W.E."/>
            <person name="Mardis E.R."/>
            <person name="Wilson R.K."/>
        </authorList>
    </citation>
    <scope>NUCLEOTIDE SEQUENCE [LARGE SCALE GENOMIC DNA]</scope>
    <source>
        <strain evidence="2 3">ATCC 33806</strain>
    </source>
</reference>
<organism evidence="2 3">
    <name type="scientific">Corynebacterium matruchotii ATCC 33806</name>
    <dbReference type="NCBI Taxonomy" id="566549"/>
    <lineage>
        <taxon>Bacteria</taxon>
        <taxon>Bacillati</taxon>
        <taxon>Actinomycetota</taxon>
        <taxon>Actinomycetes</taxon>
        <taxon>Mycobacteriales</taxon>
        <taxon>Corynebacteriaceae</taxon>
        <taxon>Corynebacterium</taxon>
    </lineage>
</organism>
<protein>
    <submittedName>
        <fullName evidence="2">Uncharacterized protein</fullName>
    </submittedName>
</protein>
<gene>
    <name evidence="2" type="ORF">CORMATOL_00574</name>
</gene>
<evidence type="ECO:0000256" key="1">
    <source>
        <dbReference type="SAM" id="Phobius"/>
    </source>
</evidence>
<evidence type="ECO:0000313" key="3">
    <source>
        <dbReference type="Proteomes" id="UP000006247"/>
    </source>
</evidence>
<feature type="transmembrane region" description="Helical" evidence="1">
    <location>
        <begin position="76"/>
        <end position="104"/>
    </location>
</feature>
<evidence type="ECO:0000313" key="2">
    <source>
        <dbReference type="EMBL" id="EEG27906.1"/>
    </source>
</evidence>
<feature type="transmembrane region" description="Helical" evidence="1">
    <location>
        <begin position="137"/>
        <end position="155"/>
    </location>
</feature>
<dbReference type="Proteomes" id="UP000006247">
    <property type="component" value="Unassembled WGS sequence"/>
</dbReference>
<dbReference type="EMBL" id="ACEB01000005">
    <property type="protein sequence ID" value="EEG27906.1"/>
    <property type="molecule type" value="Genomic_DNA"/>
</dbReference>
<dbReference type="AlphaFoldDB" id="C0E0S4"/>